<gene>
    <name evidence="3" type="ORF">HU200_019014</name>
</gene>
<reference evidence="3" key="1">
    <citation type="submission" date="2020-07" db="EMBL/GenBank/DDBJ databases">
        <title>Genome sequence and genetic diversity analysis of an under-domesticated orphan crop, white fonio (Digitaria exilis).</title>
        <authorList>
            <person name="Bennetzen J.L."/>
            <person name="Chen S."/>
            <person name="Ma X."/>
            <person name="Wang X."/>
            <person name="Yssel A.E.J."/>
            <person name="Chaluvadi S.R."/>
            <person name="Johnson M."/>
            <person name="Gangashetty P."/>
            <person name="Hamidou F."/>
            <person name="Sanogo M.D."/>
            <person name="Zwaenepoel A."/>
            <person name="Wallace J."/>
            <person name="Van De Peer Y."/>
            <person name="Van Deynze A."/>
        </authorList>
    </citation>
    <scope>NUCLEOTIDE SEQUENCE</scope>
    <source>
        <tissue evidence="3">Leaves</tissue>
    </source>
</reference>
<dbReference type="OrthoDB" id="1685070at2759"/>
<feature type="region of interest" description="Disordered" evidence="1">
    <location>
        <begin position="485"/>
        <end position="542"/>
    </location>
</feature>
<evidence type="ECO:0000313" key="3">
    <source>
        <dbReference type="EMBL" id="KAF8727409.1"/>
    </source>
</evidence>
<organism evidence="3 4">
    <name type="scientific">Digitaria exilis</name>
    <dbReference type="NCBI Taxonomy" id="1010633"/>
    <lineage>
        <taxon>Eukaryota</taxon>
        <taxon>Viridiplantae</taxon>
        <taxon>Streptophyta</taxon>
        <taxon>Embryophyta</taxon>
        <taxon>Tracheophyta</taxon>
        <taxon>Spermatophyta</taxon>
        <taxon>Magnoliopsida</taxon>
        <taxon>Liliopsida</taxon>
        <taxon>Poales</taxon>
        <taxon>Poaceae</taxon>
        <taxon>PACMAD clade</taxon>
        <taxon>Panicoideae</taxon>
        <taxon>Panicodae</taxon>
        <taxon>Paniceae</taxon>
        <taxon>Anthephorinae</taxon>
        <taxon>Digitaria</taxon>
    </lineage>
</organism>
<dbReference type="InterPro" id="IPR008480">
    <property type="entry name" value="DUF761_pln"/>
</dbReference>
<proteinExistence type="predicted"/>
<feature type="region of interest" description="Disordered" evidence="1">
    <location>
        <begin position="619"/>
        <end position="672"/>
    </location>
</feature>
<dbReference type="Pfam" id="PF14364">
    <property type="entry name" value="DUF4408"/>
    <property type="match status" value="1"/>
</dbReference>
<dbReference type="Proteomes" id="UP000636709">
    <property type="component" value="Unassembled WGS sequence"/>
</dbReference>
<comment type="caution">
    <text evidence="3">The sequence shown here is derived from an EMBL/GenBank/DDBJ whole genome shotgun (WGS) entry which is preliminary data.</text>
</comment>
<feature type="domain" description="DUF4408" evidence="2">
    <location>
        <begin position="193"/>
        <end position="221"/>
    </location>
</feature>
<protein>
    <recommendedName>
        <fullName evidence="2">DUF4408 domain-containing protein</fullName>
    </recommendedName>
</protein>
<dbReference type="PANTHER" id="PTHR33098:SF53">
    <property type="entry name" value="OS05G0540900 PROTEIN"/>
    <property type="match status" value="1"/>
</dbReference>
<name>A0A835F3U7_9POAL</name>
<dbReference type="EMBL" id="JACEFO010001644">
    <property type="protein sequence ID" value="KAF8727409.1"/>
    <property type="molecule type" value="Genomic_DNA"/>
</dbReference>
<sequence length="706" mass="76865">MDHTSVGRLTAAAAGVCGRRQTGPVTGIQGAVSRLARRLRRPAAKNRLEEERLRGGGGGGMSAGLRDGLVGNGSNRTGSRNPAPHPTCNPGGGGTWIPTFSTHQVSSRPSPARRVLPPLPPPPFNSWDANPHHPPPNLLHPTLPPPHAPQAAAVPAQCSLPSLLRSIGALRLRRPASPVQMDSADVATPLGAWASIRGYFTPATLFLVVNIVIGTIALTSRATQQRRRRDHLHYHDDAHHHYHLHDPHQQQQQQAYGDPYYHDQQQQQQPLYYATPPPAPAPLVRTSSVLDRLRSFGLYRFRSGDFPPEYAAAPIHHAQQDVFAPVEEEATTPAPYYARSQSEPAAPAREEERRPVSRVKKPAAPAAASEVVMKAQVARAPARVVEAFAVEEDDAVDARAEEFSAASFMRREASPRQQEYDHYQEEEYVPPPARAAPAPAPLARTSSFMDRIRSVGFPSFLGYEQQPSVAASMPPTDAFLTTPAAAEKKKQAAHAHYDRSRSEPAWEQGGSNKKNEKKQETATKSKMAKSSSETRKKTTAAPTTLASAALASESVDARAEAFIDSFKQQQVQHHREYAPPPAPLARAPSVLERLCSFSLSQYFLSGDVGGPADLTAEAAATPAASEKKKQAAGQHYARSRSEPAPEQGKKEPRMSKSSSSVVEEEPAEQGVDARADDFINKFRQQLQLQRLNSLLNYKEVLGRGKQ</sequence>
<evidence type="ECO:0000313" key="4">
    <source>
        <dbReference type="Proteomes" id="UP000636709"/>
    </source>
</evidence>
<feature type="region of interest" description="Disordered" evidence="1">
    <location>
        <begin position="240"/>
        <end position="266"/>
    </location>
</feature>
<feature type="region of interest" description="Disordered" evidence="1">
    <location>
        <begin position="410"/>
        <end position="440"/>
    </location>
</feature>
<feature type="compositionally biased region" description="Low complexity" evidence="1">
    <location>
        <begin position="249"/>
        <end position="266"/>
    </location>
</feature>
<dbReference type="Pfam" id="PF05553">
    <property type="entry name" value="DUF761"/>
    <property type="match status" value="1"/>
</dbReference>
<feature type="compositionally biased region" description="Basic and acidic residues" evidence="1">
    <location>
        <begin position="486"/>
        <end position="504"/>
    </location>
</feature>
<feature type="compositionally biased region" description="Pro residues" evidence="1">
    <location>
        <begin position="429"/>
        <end position="440"/>
    </location>
</feature>
<dbReference type="AlphaFoldDB" id="A0A835F3U7"/>
<feature type="compositionally biased region" description="Low complexity" evidence="1">
    <location>
        <begin position="105"/>
        <end position="116"/>
    </location>
</feature>
<feature type="region of interest" description="Disordered" evidence="1">
    <location>
        <begin position="336"/>
        <end position="364"/>
    </location>
</feature>
<keyword evidence="4" id="KW-1185">Reference proteome</keyword>
<accession>A0A835F3U7</accession>
<feature type="compositionally biased region" description="Basic and acidic residues" evidence="1">
    <location>
        <begin position="513"/>
        <end position="523"/>
    </location>
</feature>
<evidence type="ECO:0000259" key="2">
    <source>
        <dbReference type="Pfam" id="PF14364"/>
    </source>
</evidence>
<feature type="compositionally biased region" description="Basic and acidic residues" evidence="1">
    <location>
        <begin position="639"/>
        <end position="654"/>
    </location>
</feature>
<dbReference type="InterPro" id="IPR025520">
    <property type="entry name" value="DUF4408"/>
</dbReference>
<dbReference type="PANTHER" id="PTHR33098">
    <property type="entry name" value="COTTON FIBER (DUF761)"/>
    <property type="match status" value="1"/>
</dbReference>
<feature type="compositionally biased region" description="Basic and acidic residues" evidence="1">
    <location>
        <begin position="410"/>
        <end position="425"/>
    </location>
</feature>
<feature type="region of interest" description="Disordered" evidence="1">
    <location>
        <begin position="42"/>
        <end position="138"/>
    </location>
</feature>
<evidence type="ECO:0000256" key="1">
    <source>
        <dbReference type="SAM" id="MobiDB-lite"/>
    </source>
</evidence>